<dbReference type="Proteomes" id="UP000278036">
    <property type="component" value="Unassembled WGS sequence"/>
</dbReference>
<evidence type="ECO:0000313" key="3">
    <source>
        <dbReference type="Proteomes" id="UP000274097"/>
    </source>
</evidence>
<evidence type="ECO:0000313" key="4">
    <source>
        <dbReference type="Proteomes" id="UP000278036"/>
    </source>
</evidence>
<reference evidence="1 4" key="1">
    <citation type="submission" date="2018-09" db="EMBL/GenBank/DDBJ databases">
        <title>Roseomonas sp. nov., isolated from feces of Tibetan antelopes in the Qinghai-Tibet plateau, China.</title>
        <authorList>
            <person name="Tian Z."/>
        </authorList>
    </citation>
    <scope>NUCLEOTIDE SEQUENCE [LARGE SCALE GENOMIC DNA]</scope>
    <source>
        <strain evidence="2 3">Z23</strain>
        <strain evidence="1 4">Z24</strain>
    </source>
</reference>
<dbReference type="Gene3D" id="1.20.1260.10">
    <property type="match status" value="1"/>
</dbReference>
<evidence type="ECO:0000313" key="1">
    <source>
        <dbReference type="EMBL" id="RKK01641.1"/>
    </source>
</evidence>
<proteinExistence type="predicted"/>
<gene>
    <name evidence="1" type="ORF">D6Z83_23920</name>
    <name evidence="2" type="ORF">EBE87_12320</name>
</gene>
<dbReference type="PANTHER" id="PTHR30565:SF9">
    <property type="entry name" value="PROTEIN YCIF"/>
    <property type="match status" value="1"/>
</dbReference>
<dbReference type="InterPro" id="IPR009078">
    <property type="entry name" value="Ferritin-like_SF"/>
</dbReference>
<dbReference type="InterPro" id="IPR010287">
    <property type="entry name" value="DUF892_YciF-like"/>
</dbReference>
<dbReference type="PANTHER" id="PTHR30565">
    <property type="entry name" value="PROTEIN YCIF"/>
    <property type="match status" value="1"/>
</dbReference>
<dbReference type="InterPro" id="IPR047114">
    <property type="entry name" value="YciF"/>
</dbReference>
<dbReference type="Proteomes" id="UP000274097">
    <property type="component" value="Unassembled WGS sequence"/>
</dbReference>
<comment type="caution">
    <text evidence="1">The sequence shown here is derived from an EMBL/GenBank/DDBJ whole genome shotgun (WGS) entry which is preliminary data.</text>
</comment>
<dbReference type="OrthoDB" id="9795056at2"/>
<dbReference type="AlphaFoldDB" id="A0A3A9J7L8"/>
<sequence>MAGIKTFDDLFLHTLKDIYYAERQIMKALPKMAKAAEDEALRDSFKLHREQTQGQIERLQQVFEALGKRAQGVTCEAINGLIEEAEELIEEAPEPSPVRDAGLIASAQAVEHYEMARYGTLIAWAQQSGKKDIVALLQATLDEEKQTDALLTKMATEQGKNRQAAEKVA</sequence>
<dbReference type="CDD" id="cd07909">
    <property type="entry name" value="YciF"/>
    <property type="match status" value="1"/>
</dbReference>
<dbReference type="Pfam" id="PF05974">
    <property type="entry name" value="DUF892"/>
    <property type="match status" value="1"/>
</dbReference>
<dbReference type="SUPFAM" id="SSF47240">
    <property type="entry name" value="Ferritin-like"/>
    <property type="match status" value="1"/>
</dbReference>
<protein>
    <submittedName>
        <fullName evidence="2">DUF892 family protein</fullName>
    </submittedName>
    <submittedName>
        <fullName evidence="1">Ferritin-like domain-containing protein</fullName>
    </submittedName>
</protein>
<evidence type="ECO:0000313" key="2">
    <source>
        <dbReference type="EMBL" id="RMI24476.1"/>
    </source>
</evidence>
<dbReference type="FunCoup" id="A0A3A9J7L8">
    <property type="interactions" value="9"/>
</dbReference>
<organism evidence="1 4">
    <name type="scientific">Teichococcus wenyumeiae</name>
    <dbReference type="NCBI Taxonomy" id="2478470"/>
    <lineage>
        <taxon>Bacteria</taxon>
        <taxon>Pseudomonadati</taxon>
        <taxon>Pseudomonadota</taxon>
        <taxon>Alphaproteobacteria</taxon>
        <taxon>Acetobacterales</taxon>
        <taxon>Roseomonadaceae</taxon>
        <taxon>Roseomonas</taxon>
    </lineage>
</organism>
<dbReference type="EMBL" id="RFLX01000008">
    <property type="protein sequence ID" value="RMI24476.1"/>
    <property type="molecule type" value="Genomic_DNA"/>
</dbReference>
<dbReference type="InParanoid" id="A0A3A9J7L8"/>
<dbReference type="EMBL" id="RAQU01000239">
    <property type="protein sequence ID" value="RKK01641.1"/>
    <property type="molecule type" value="Genomic_DNA"/>
</dbReference>
<dbReference type="InterPro" id="IPR012347">
    <property type="entry name" value="Ferritin-like"/>
</dbReference>
<accession>A0A3A9J7L8</accession>
<dbReference type="RefSeq" id="WP_120640681.1">
    <property type="nucleotide sequence ID" value="NZ_RAQU01000239.1"/>
</dbReference>
<keyword evidence="3" id="KW-1185">Reference proteome</keyword>
<name>A0A3A9J7L8_9PROT</name>